<proteinExistence type="predicted"/>
<evidence type="ECO:0000313" key="8">
    <source>
        <dbReference type="EMBL" id="EGF10764.1"/>
    </source>
</evidence>
<feature type="region of interest" description="Disordered" evidence="6">
    <location>
        <begin position="1"/>
        <end position="30"/>
    </location>
</feature>
<evidence type="ECO:0000256" key="2">
    <source>
        <dbReference type="ARBA" id="ARBA00022448"/>
    </source>
</evidence>
<keyword evidence="9" id="KW-1185">Reference proteome</keyword>
<feature type="transmembrane region" description="Helical" evidence="7">
    <location>
        <begin position="467"/>
        <end position="487"/>
    </location>
</feature>
<keyword evidence="2" id="KW-0813">Transport</keyword>
<gene>
    <name evidence="8" type="ORF">HMPREF9123_1646</name>
</gene>
<feature type="transmembrane region" description="Helical" evidence="7">
    <location>
        <begin position="347"/>
        <end position="365"/>
    </location>
</feature>
<evidence type="ECO:0000256" key="5">
    <source>
        <dbReference type="ARBA" id="ARBA00023136"/>
    </source>
</evidence>
<feature type="transmembrane region" description="Helical" evidence="7">
    <location>
        <begin position="44"/>
        <end position="64"/>
    </location>
</feature>
<reference evidence="8 9" key="1">
    <citation type="submission" date="2011-02" db="EMBL/GenBank/DDBJ databases">
        <authorList>
            <person name="Muzny D."/>
            <person name="Qin X."/>
            <person name="Deng J."/>
            <person name="Jiang H."/>
            <person name="Liu Y."/>
            <person name="Qu J."/>
            <person name="Song X.-Z."/>
            <person name="Zhang L."/>
            <person name="Thornton R."/>
            <person name="Coyle M."/>
            <person name="Francisco L."/>
            <person name="Jackson L."/>
            <person name="Javaid M."/>
            <person name="Korchina V."/>
            <person name="Kovar C."/>
            <person name="Mata R."/>
            <person name="Mathew T."/>
            <person name="Ngo R."/>
            <person name="Nguyen L."/>
            <person name="Nguyen N."/>
            <person name="Okwuonu G."/>
            <person name="Ongeri F."/>
            <person name="Pham C."/>
            <person name="Simmons D."/>
            <person name="Wilczek-Boney K."/>
            <person name="Hale W."/>
            <person name="Jakkamsetti A."/>
            <person name="Pham P."/>
            <person name="Ruth R."/>
            <person name="San Lucas F."/>
            <person name="Warren J."/>
            <person name="Zhang J."/>
            <person name="Zhao Z."/>
            <person name="Zhou C."/>
            <person name="Zhu D."/>
            <person name="Lee S."/>
            <person name="Bess C."/>
            <person name="Blankenburg K."/>
            <person name="Forbes L."/>
            <person name="Fu Q."/>
            <person name="Gubbala S."/>
            <person name="Hirani K."/>
            <person name="Jayaseelan J.C."/>
            <person name="Lara F."/>
            <person name="Munidasa M."/>
            <person name="Palculict T."/>
            <person name="Patil S."/>
            <person name="Pu L.-L."/>
            <person name="Saada N."/>
            <person name="Tang L."/>
            <person name="Weissenberger G."/>
            <person name="Zhu Y."/>
            <person name="Hemphill L."/>
            <person name="Shang Y."/>
            <person name="Youmans B."/>
            <person name="Ayvaz T."/>
            <person name="Ross M."/>
            <person name="Santibanez J."/>
            <person name="Aqrawi P."/>
            <person name="Gross S."/>
            <person name="Joshi V."/>
            <person name="Fowler G."/>
            <person name="Nazareth L."/>
            <person name="Reid J."/>
            <person name="Worley K."/>
            <person name="Petrosino J."/>
            <person name="Highlander S."/>
            <person name="Gibbs R."/>
        </authorList>
    </citation>
    <scope>NUCLEOTIDE SEQUENCE [LARGE SCALE GENOMIC DNA]</scope>
    <source>
        <strain evidence="8 9">ATCC BAA-1200</strain>
    </source>
</reference>
<feature type="transmembrane region" description="Helical" evidence="7">
    <location>
        <begin position="428"/>
        <end position="447"/>
    </location>
</feature>
<evidence type="ECO:0000256" key="6">
    <source>
        <dbReference type="SAM" id="MobiDB-lite"/>
    </source>
</evidence>
<dbReference type="NCBIfam" id="TIGR00785">
    <property type="entry name" value="dass"/>
    <property type="match status" value="1"/>
</dbReference>
<dbReference type="InterPro" id="IPR001898">
    <property type="entry name" value="SLC13A/DASS"/>
</dbReference>
<dbReference type="Pfam" id="PF00939">
    <property type="entry name" value="Na_sulph_symp"/>
    <property type="match status" value="1"/>
</dbReference>
<dbReference type="AlphaFoldDB" id="F2BD40"/>
<dbReference type="HOGENOM" id="CLU_005170_0_2_4"/>
<dbReference type="InterPro" id="IPR031312">
    <property type="entry name" value="Na/sul_symport_CS"/>
</dbReference>
<evidence type="ECO:0000256" key="7">
    <source>
        <dbReference type="SAM" id="Phobius"/>
    </source>
</evidence>
<dbReference type="PANTHER" id="PTHR10283">
    <property type="entry name" value="SOLUTE CARRIER FAMILY 13 MEMBER"/>
    <property type="match status" value="1"/>
</dbReference>
<feature type="transmembrane region" description="Helical" evidence="7">
    <location>
        <begin position="247"/>
        <end position="267"/>
    </location>
</feature>
<dbReference type="EMBL" id="AFAY01000031">
    <property type="protein sequence ID" value="EGF10764.1"/>
    <property type="molecule type" value="Genomic_DNA"/>
</dbReference>
<dbReference type="GO" id="GO:0015141">
    <property type="term" value="F:succinate transmembrane transporter activity"/>
    <property type="evidence" value="ECO:0007669"/>
    <property type="project" value="UniProtKB-ARBA"/>
</dbReference>
<accession>F2BD40</accession>
<evidence type="ECO:0000256" key="3">
    <source>
        <dbReference type="ARBA" id="ARBA00022692"/>
    </source>
</evidence>
<keyword evidence="3 7" id="KW-0812">Transmembrane</keyword>
<feature type="transmembrane region" description="Helical" evidence="7">
    <location>
        <begin position="288"/>
        <end position="305"/>
    </location>
</feature>
<dbReference type="CDD" id="cd01115">
    <property type="entry name" value="SLC13_permease"/>
    <property type="match status" value="1"/>
</dbReference>
<dbReference type="Proteomes" id="UP000004105">
    <property type="component" value="Unassembled WGS sequence"/>
</dbReference>
<organism evidence="8 9">
    <name type="scientific">Neisseria bacilliformis ATCC BAA-1200</name>
    <dbReference type="NCBI Taxonomy" id="888742"/>
    <lineage>
        <taxon>Bacteria</taxon>
        <taxon>Pseudomonadati</taxon>
        <taxon>Pseudomonadota</taxon>
        <taxon>Betaproteobacteria</taxon>
        <taxon>Neisseriales</taxon>
        <taxon>Neisseriaceae</taxon>
        <taxon>Neisseria</taxon>
    </lineage>
</organism>
<dbReference type="PROSITE" id="PS01271">
    <property type="entry name" value="NA_SULFATE"/>
    <property type="match status" value="1"/>
</dbReference>
<evidence type="ECO:0000313" key="9">
    <source>
        <dbReference type="Proteomes" id="UP000004105"/>
    </source>
</evidence>
<feature type="transmembrane region" description="Helical" evidence="7">
    <location>
        <begin position="76"/>
        <end position="102"/>
    </location>
</feature>
<keyword evidence="4 7" id="KW-1133">Transmembrane helix</keyword>
<dbReference type="GO" id="GO:0005886">
    <property type="term" value="C:plasma membrane"/>
    <property type="evidence" value="ECO:0007669"/>
    <property type="project" value="TreeGrafter"/>
</dbReference>
<feature type="transmembrane region" description="Helical" evidence="7">
    <location>
        <begin position="205"/>
        <end position="227"/>
    </location>
</feature>
<feature type="transmembrane region" description="Helical" evidence="7">
    <location>
        <begin position="114"/>
        <end position="134"/>
    </location>
</feature>
<evidence type="ECO:0000256" key="1">
    <source>
        <dbReference type="ARBA" id="ARBA00004141"/>
    </source>
</evidence>
<dbReference type="PANTHER" id="PTHR10283:SF82">
    <property type="entry name" value="SOLUTE CARRIER FAMILY 13 MEMBER 2"/>
    <property type="match status" value="1"/>
</dbReference>
<feature type="transmembrane region" description="Helical" evidence="7">
    <location>
        <begin position="385"/>
        <end position="416"/>
    </location>
</feature>
<name>F2BD40_9NEIS</name>
<protein>
    <submittedName>
        <fullName evidence="8">DASS family divalent anion:sodium (Na+) symporter</fullName>
    </submittedName>
</protein>
<sequence>MRQAGKPPQEESNPGEISMTDKPKSEQQPENVELLSAQAPITDFRGLVIAIVAALISAVLYQILPYDSDVNKGLTILAFVAIMWFTEAVHITVTALIVPLFAILFKIPDMDTKAALAGFADPIIYVFFGGFALATALHMQKLDRKIAVWLISLSRGNTFVAVHLLFAVTAFLSMWISNTATAAMMLPLAMGLMSHLDKEKDRNTFVFVLLGIAYCASIGGLGTVVGSPPNAIAAKALGLDFAGWMKFGLPMMLALLPLMLFSLFVVLKPNLSAKVQVEHEDIPWTLHRVIAMLIFLAAAVAWIFGDTLKKELGISSPDSFVALTAAVAVVIFGVVRWREVARNTDWGVLLLFGGGITLSTLLQKSGASAALGQEMASTFVLAHPFIVILAVSAFIIFLTEFTSNTASAALLVPVFASVAEQMGMPKEVMVLIIGIGASCAFMLPVATPPNAIVFGTGIVTQRDMLKVGMVLNILSIALVAAWAYFFLM</sequence>
<feature type="transmembrane region" description="Helical" evidence="7">
    <location>
        <begin position="317"/>
        <end position="335"/>
    </location>
</feature>
<evidence type="ECO:0000256" key="4">
    <source>
        <dbReference type="ARBA" id="ARBA00022989"/>
    </source>
</evidence>
<comment type="subcellular location">
    <subcellularLocation>
        <location evidence="1">Membrane</location>
        <topology evidence="1">Multi-pass membrane protein</topology>
    </subcellularLocation>
</comment>
<dbReference type="STRING" id="267212.GCA_001063965_00053"/>
<dbReference type="OrthoDB" id="9766267at2"/>
<comment type="caution">
    <text evidence="8">The sequence shown here is derived from an EMBL/GenBank/DDBJ whole genome shotgun (WGS) entry which is preliminary data.</text>
</comment>
<keyword evidence="5 7" id="KW-0472">Membrane</keyword>